<dbReference type="OrthoDB" id="490683at2"/>
<gene>
    <name evidence="1" type="ORF">EI77_00304</name>
</gene>
<dbReference type="InterPro" id="IPR013406">
    <property type="entry name" value="CHP02574_addiction_mod"/>
</dbReference>
<dbReference type="EMBL" id="SOCA01000001">
    <property type="protein sequence ID" value="TDU81002.1"/>
    <property type="molecule type" value="Genomic_DNA"/>
</dbReference>
<dbReference type="RefSeq" id="WP_133792989.1">
    <property type="nucleotide sequence ID" value="NZ_SOCA01000001.1"/>
</dbReference>
<sequence>MAHVINPVSRKALALPPQQRMGLATLLLESLDDASEFDQNLLQDLSKRAEQLRKGTVKGMTTEEAYGFSL</sequence>
<evidence type="ECO:0000313" key="2">
    <source>
        <dbReference type="Proteomes" id="UP000295662"/>
    </source>
</evidence>
<comment type="caution">
    <text evidence="1">The sequence shown here is derived from an EMBL/GenBank/DDBJ whole genome shotgun (WGS) entry which is preliminary data.</text>
</comment>
<protein>
    <submittedName>
        <fullName evidence="1">Putative addiction module component</fullName>
    </submittedName>
</protein>
<accession>A0A4R7SP63</accession>
<dbReference type="Pfam" id="PF09720">
    <property type="entry name" value="Unstab_antitox"/>
    <property type="match status" value="1"/>
</dbReference>
<keyword evidence="2" id="KW-1185">Reference proteome</keyword>
<reference evidence="1 2" key="1">
    <citation type="submission" date="2019-03" db="EMBL/GenBank/DDBJ databases">
        <title>Genomic Encyclopedia of Archaeal and Bacterial Type Strains, Phase II (KMG-II): from individual species to whole genera.</title>
        <authorList>
            <person name="Goeker M."/>
        </authorList>
    </citation>
    <scope>NUCLEOTIDE SEQUENCE [LARGE SCALE GENOMIC DNA]</scope>
    <source>
        <strain evidence="1 2">ATCC 25309</strain>
    </source>
</reference>
<evidence type="ECO:0000313" key="1">
    <source>
        <dbReference type="EMBL" id="TDU81002.1"/>
    </source>
</evidence>
<name>A0A4R7SP63_9BACT</name>
<proteinExistence type="predicted"/>
<organism evidence="1 2">
    <name type="scientific">Prosthecobacter fusiformis</name>
    <dbReference type="NCBI Taxonomy" id="48464"/>
    <lineage>
        <taxon>Bacteria</taxon>
        <taxon>Pseudomonadati</taxon>
        <taxon>Verrucomicrobiota</taxon>
        <taxon>Verrucomicrobiia</taxon>
        <taxon>Verrucomicrobiales</taxon>
        <taxon>Verrucomicrobiaceae</taxon>
        <taxon>Prosthecobacter</taxon>
    </lineage>
</organism>
<dbReference type="Proteomes" id="UP000295662">
    <property type="component" value="Unassembled WGS sequence"/>
</dbReference>
<dbReference type="AlphaFoldDB" id="A0A4R7SP63"/>